<evidence type="ECO:0000313" key="2">
    <source>
        <dbReference type="EMBL" id="RKF71339.1"/>
    </source>
</evidence>
<reference evidence="2 3" key="1">
    <citation type="journal article" date="2018" name="BMC Genomics">
        <title>Comparative genome analyses reveal sequence features reflecting distinct modes of host-adaptation between dicot and monocot powdery mildew.</title>
        <authorList>
            <person name="Wu Y."/>
            <person name="Ma X."/>
            <person name="Pan Z."/>
            <person name="Kale S.D."/>
            <person name="Song Y."/>
            <person name="King H."/>
            <person name="Zhang Q."/>
            <person name="Presley C."/>
            <person name="Deng X."/>
            <person name="Wei C.I."/>
            <person name="Xiao S."/>
        </authorList>
    </citation>
    <scope>NUCLEOTIDE SEQUENCE [LARGE SCALE GENOMIC DNA]</scope>
    <source>
        <strain evidence="2">UMSG3</strain>
    </source>
</reference>
<feature type="non-terminal residue" evidence="2">
    <location>
        <position position="111"/>
    </location>
</feature>
<evidence type="ECO:0000256" key="1">
    <source>
        <dbReference type="SAM" id="MobiDB-lite"/>
    </source>
</evidence>
<evidence type="ECO:0000313" key="3">
    <source>
        <dbReference type="Proteomes" id="UP000283383"/>
    </source>
</evidence>
<sequence>MSAKSNSRNEENEQPEAHPYLPRELADICLKRQQQERAWKSRLMICSSFYSCIDGTVVSFQEASDSTSSIPEFQPQTCSSHGLVHKTLGQTKKSITVATPLVTPTANKAPT</sequence>
<comment type="caution">
    <text evidence="2">The sequence shown here is derived from an EMBL/GenBank/DDBJ whole genome shotgun (WGS) entry which is preliminary data.</text>
</comment>
<dbReference type="EMBL" id="MCBQ01010448">
    <property type="protein sequence ID" value="RKF71339.1"/>
    <property type="molecule type" value="Genomic_DNA"/>
</dbReference>
<gene>
    <name evidence="2" type="ORF">GcM3_104027</name>
</gene>
<dbReference type="Proteomes" id="UP000283383">
    <property type="component" value="Unassembled WGS sequence"/>
</dbReference>
<feature type="region of interest" description="Disordered" evidence="1">
    <location>
        <begin position="1"/>
        <end position="22"/>
    </location>
</feature>
<name>A0A420I9W2_9PEZI</name>
<protein>
    <submittedName>
        <fullName evidence="2">Putative eka-like protein</fullName>
    </submittedName>
</protein>
<dbReference type="AlphaFoldDB" id="A0A420I9W2"/>
<keyword evidence="3" id="KW-1185">Reference proteome</keyword>
<proteinExistence type="predicted"/>
<organism evidence="2 3">
    <name type="scientific">Golovinomyces cichoracearum</name>
    <dbReference type="NCBI Taxonomy" id="62708"/>
    <lineage>
        <taxon>Eukaryota</taxon>
        <taxon>Fungi</taxon>
        <taxon>Dikarya</taxon>
        <taxon>Ascomycota</taxon>
        <taxon>Pezizomycotina</taxon>
        <taxon>Leotiomycetes</taxon>
        <taxon>Erysiphales</taxon>
        <taxon>Erysiphaceae</taxon>
        <taxon>Golovinomyces</taxon>
    </lineage>
</organism>
<accession>A0A420I9W2</accession>